<evidence type="ECO:0000313" key="2">
    <source>
        <dbReference type="Proteomes" id="UP000054007"/>
    </source>
</evidence>
<dbReference type="AlphaFoldDB" id="A0A0D7BS63"/>
<proteinExistence type="predicted"/>
<reference evidence="1 2" key="1">
    <citation type="journal article" date="2015" name="Fungal Genet. Biol.">
        <title>Evolution of novel wood decay mechanisms in Agaricales revealed by the genome sequences of Fistulina hepatica and Cylindrobasidium torrendii.</title>
        <authorList>
            <person name="Floudas D."/>
            <person name="Held B.W."/>
            <person name="Riley R."/>
            <person name="Nagy L.G."/>
            <person name="Koehler G."/>
            <person name="Ransdell A.S."/>
            <person name="Younus H."/>
            <person name="Chow J."/>
            <person name="Chiniquy J."/>
            <person name="Lipzen A."/>
            <person name="Tritt A."/>
            <person name="Sun H."/>
            <person name="Haridas S."/>
            <person name="LaButti K."/>
            <person name="Ohm R.A."/>
            <person name="Kues U."/>
            <person name="Blanchette R.A."/>
            <person name="Grigoriev I.V."/>
            <person name="Minto R.E."/>
            <person name="Hibbett D.S."/>
        </authorList>
    </citation>
    <scope>NUCLEOTIDE SEQUENCE [LARGE SCALE GENOMIC DNA]</scope>
    <source>
        <strain evidence="1 2">FP15055 ss-10</strain>
    </source>
</reference>
<organism evidence="1 2">
    <name type="scientific">Cylindrobasidium torrendii FP15055 ss-10</name>
    <dbReference type="NCBI Taxonomy" id="1314674"/>
    <lineage>
        <taxon>Eukaryota</taxon>
        <taxon>Fungi</taxon>
        <taxon>Dikarya</taxon>
        <taxon>Basidiomycota</taxon>
        <taxon>Agaricomycotina</taxon>
        <taxon>Agaricomycetes</taxon>
        <taxon>Agaricomycetidae</taxon>
        <taxon>Agaricales</taxon>
        <taxon>Marasmiineae</taxon>
        <taxon>Physalacriaceae</taxon>
        <taxon>Cylindrobasidium</taxon>
    </lineage>
</organism>
<sequence>MSFPFAQESSTGEAFYTSDSDLLAGRRVHSNHQDILEGSSHTQSTISSRQGPYGFDDIVPSNFNTGASLCMHNANIYSPHCTTPNESLRGWNDGTLVSEWAQDDFFAPLGANASTLQTQRAEYPAQYFSQTGIGYPQAKLQGQVVGNDFVPEMDNIGYNNSPAPISTRGSSGQGPGRKAMQDFFVTGRTAGLEFLDLRGKRRFNVICERSTYLEAVSSVPTVRRTTVTEVRLSVTVPKSTVIAQECIYLE</sequence>
<evidence type="ECO:0000313" key="1">
    <source>
        <dbReference type="EMBL" id="KIY72446.1"/>
    </source>
</evidence>
<accession>A0A0D7BS63</accession>
<keyword evidence="2" id="KW-1185">Reference proteome</keyword>
<dbReference type="EMBL" id="KN880443">
    <property type="protein sequence ID" value="KIY72446.1"/>
    <property type="molecule type" value="Genomic_DNA"/>
</dbReference>
<dbReference type="Proteomes" id="UP000054007">
    <property type="component" value="Unassembled WGS sequence"/>
</dbReference>
<protein>
    <submittedName>
        <fullName evidence="1">Uncharacterized protein</fullName>
    </submittedName>
</protein>
<gene>
    <name evidence="1" type="ORF">CYLTODRAFT_463791</name>
</gene>
<name>A0A0D7BS63_9AGAR</name>